<reference evidence="2 3" key="1">
    <citation type="journal article" date="2019" name="Emerg. Microbes Infect.">
        <title>Comprehensive subspecies identification of 175 nontuberculous mycobacteria species based on 7547 genomic profiles.</title>
        <authorList>
            <person name="Matsumoto Y."/>
            <person name="Kinjo T."/>
            <person name="Motooka D."/>
            <person name="Nabeya D."/>
            <person name="Jung N."/>
            <person name="Uechi K."/>
            <person name="Horii T."/>
            <person name="Iida T."/>
            <person name="Fujita J."/>
            <person name="Nakamura S."/>
        </authorList>
    </citation>
    <scope>NUCLEOTIDE SEQUENCE [LARGE SCALE GENOMIC DNA]</scope>
    <source>
        <strain evidence="2 3">JCM 13323</strain>
    </source>
</reference>
<dbReference type="EMBL" id="AP022574">
    <property type="protein sequence ID" value="BBX69563.1"/>
    <property type="molecule type" value="Genomic_DNA"/>
</dbReference>
<evidence type="ECO:0000256" key="1">
    <source>
        <dbReference type="SAM" id="MobiDB-lite"/>
    </source>
</evidence>
<gene>
    <name evidence="2" type="ORF">MPSYJ_30240</name>
</gene>
<organism evidence="2 3">
    <name type="scientific">Mycolicibacterium psychrotolerans</name>
    <dbReference type="NCBI Taxonomy" id="216929"/>
    <lineage>
        <taxon>Bacteria</taxon>
        <taxon>Bacillati</taxon>
        <taxon>Actinomycetota</taxon>
        <taxon>Actinomycetes</taxon>
        <taxon>Mycobacteriales</taxon>
        <taxon>Mycobacteriaceae</taxon>
        <taxon>Mycolicibacterium</taxon>
    </lineage>
</organism>
<accession>A0A7I7MDG1</accession>
<dbReference type="AlphaFoldDB" id="A0A7I7MDG1"/>
<keyword evidence="3" id="KW-1185">Reference proteome</keyword>
<feature type="compositionally biased region" description="Basic and acidic residues" evidence="1">
    <location>
        <begin position="73"/>
        <end position="88"/>
    </location>
</feature>
<evidence type="ECO:0000313" key="2">
    <source>
        <dbReference type="EMBL" id="BBX69563.1"/>
    </source>
</evidence>
<name>A0A7I7MDG1_9MYCO</name>
<proteinExistence type="predicted"/>
<evidence type="ECO:0000313" key="3">
    <source>
        <dbReference type="Proteomes" id="UP000466514"/>
    </source>
</evidence>
<protein>
    <submittedName>
        <fullName evidence="2">Uncharacterized protein</fullName>
    </submittedName>
</protein>
<sequence>MTFVQPTTTIANAATVPVAKAANRTRAALPQPISTVCRRYRPINGLGVLNATVHTRCCTWGRIGEGWNPPVHMKSEQTHSADRVRETA</sequence>
<dbReference type="Proteomes" id="UP000466514">
    <property type="component" value="Chromosome"/>
</dbReference>
<feature type="region of interest" description="Disordered" evidence="1">
    <location>
        <begin position="69"/>
        <end position="88"/>
    </location>
</feature>
<dbReference type="KEGG" id="mpsc:MPSYJ_30240"/>